<reference evidence="2" key="1">
    <citation type="submission" date="2021-02" db="EMBL/GenBank/DDBJ databases">
        <authorList>
            <person name="Nowell W R."/>
        </authorList>
    </citation>
    <scope>NUCLEOTIDE SEQUENCE</scope>
</reference>
<evidence type="ECO:0000256" key="1">
    <source>
        <dbReference type="SAM" id="MobiDB-lite"/>
    </source>
</evidence>
<feature type="region of interest" description="Disordered" evidence="1">
    <location>
        <begin position="37"/>
        <end position="70"/>
    </location>
</feature>
<comment type="caution">
    <text evidence="2">The sequence shown here is derived from an EMBL/GenBank/DDBJ whole genome shotgun (WGS) entry which is preliminary data.</text>
</comment>
<organism evidence="2 4">
    <name type="scientific">Rotaria socialis</name>
    <dbReference type="NCBI Taxonomy" id="392032"/>
    <lineage>
        <taxon>Eukaryota</taxon>
        <taxon>Metazoa</taxon>
        <taxon>Spiralia</taxon>
        <taxon>Gnathifera</taxon>
        <taxon>Rotifera</taxon>
        <taxon>Eurotatoria</taxon>
        <taxon>Bdelloidea</taxon>
        <taxon>Philodinida</taxon>
        <taxon>Philodinidae</taxon>
        <taxon>Rotaria</taxon>
    </lineage>
</organism>
<feature type="non-terminal residue" evidence="2">
    <location>
        <position position="70"/>
    </location>
</feature>
<name>A0A817X5L0_9BILA</name>
<feature type="compositionally biased region" description="Low complexity" evidence="1">
    <location>
        <begin position="48"/>
        <end position="70"/>
    </location>
</feature>
<evidence type="ECO:0000313" key="3">
    <source>
        <dbReference type="EMBL" id="CAF4958042.1"/>
    </source>
</evidence>
<evidence type="ECO:0000313" key="4">
    <source>
        <dbReference type="Proteomes" id="UP000663865"/>
    </source>
</evidence>
<accession>A0A817X5L0</accession>
<protein>
    <submittedName>
        <fullName evidence="2">Uncharacterized protein</fullName>
    </submittedName>
</protein>
<dbReference type="EMBL" id="CAJNYV010000506">
    <property type="protein sequence ID" value="CAF3362983.1"/>
    <property type="molecule type" value="Genomic_DNA"/>
</dbReference>
<gene>
    <name evidence="2" type="ORF">KIK155_LOCUS4658</name>
    <name evidence="3" type="ORF">TOA249_LOCUS34141</name>
</gene>
<evidence type="ECO:0000313" key="2">
    <source>
        <dbReference type="EMBL" id="CAF3362983.1"/>
    </source>
</evidence>
<dbReference type="Proteomes" id="UP000663865">
    <property type="component" value="Unassembled WGS sequence"/>
</dbReference>
<proteinExistence type="predicted"/>
<dbReference type="EMBL" id="CAJOBS010015769">
    <property type="protein sequence ID" value="CAF4958042.1"/>
    <property type="molecule type" value="Genomic_DNA"/>
</dbReference>
<sequence>MNDRARLEALENQLKNGATAQTDQINNIKDLVNNNLNMTTDNDSNIPDTDNGTVGTNNNGQSTSTAPTNT</sequence>
<dbReference type="Proteomes" id="UP000663838">
    <property type="component" value="Unassembled WGS sequence"/>
</dbReference>
<dbReference type="AlphaFoldDB" id="A0A817X5L0"/>
<feature type="compositionally biased region" description="Polar residues" evidence="1">
    <location>
        <begin position="38"/>
        <end position="47"/>
    </location>
</feature>